<reference evidence="1" key="1">
    <citation type="submission" date="2022-12" db="EMBL/GenBank/DDBJ databases">
        <title>Reference genome sequencing for broad-spectrum identification of bacterial and archaeal isolates by mass spectrometry.</title>
        <authorList>
            <person name="Sekiguchi Y."/>
            <person name="Tourlousse D.M."/>
        </authorList>
    </citation>
    <scope>NUCLEOTIDE SEQUENCE</scope>
    <source>
        <strain evidence="1">ASRB1</strain>
    </source>
</reference>
<evidence type="ECO:0008006" key="3">
    <source>
        <dbReference type="Google" id="ProtNLM"/>
    </source>
</evidence>
<accession>A0A9W6FVN5</accession>
<dbReference type="AlphaFoldDB" id="A0A9W6FVN5"/>
<comment type="caution">
    <text evidence="1">The sequence shown here is derived from an EMBL/GenBank/DDBJ whole genome shotgun (WGS) entry which is preliminary data.</text>
</comment>
<dbReference type="Proteomes" id="UP001144372">
    <property type="component" value="Unassembled WGS sequence"/>
</dbReference>
<dbReference type="EMBL" id="BSDR01000001">
    <property type="protein sequence ID" value="GLI35678.1"/>
    <property type="molecule type" value="Genomic_DNA"/>
</dbReference>
<keyword evidence="2" id="KW-1185">Reference proteome</keyword>
<organism evidence="1 2">
    <name type="scientific">Desulforhabdus amnigena</name>
    <dbReference type="NCBI Taxonomy" id="40218"/>
    <lineage>
        <taxon>Bacteria</taxon>
        <taxon>Pseudomonadati</taxon>
        <taxon>Thermodesulfobacteriota</taxon>
        <taxon>Syntrophobacteria</taxon>
        <taxon>Syntrophobacterales</taxon>
        <taxon>Syntrophobacteraceae</taxon>
        <taxon>Desulforhabdus</taxon>
    </lineage>
</organism>
<gene>
    <name evidence="1" type="ORF">DAMNIGENAA_31110</name>
</gene>
<evidence type="ECO:0000313" key="1">
    <source>
        <dbReference type="EMBL" id="GLI35678.1"/>
    </source>
</evidence>
<proteinExistence type="predicted"/>
<evidence type="ECO:0000313" key="2">
    <source>
        <dbReference type="Proteomes" id="UP001144372"/>
    </source>
</evidence>
<name>A0A9W6FVN5_9BACT</name>
<protein>
    <recommendedName>
        <fullName evidence="3">Big-1 domain-containing protein</fullName>
    </recommendedName>
</protein>
<sequence>MMALDAGALPLSGTATFRRFSNGVNDVPIGAGVFNGGQVNFELPALSIIQVIVPLDSSTSPASETHVSGIAMSYQQKGKNYRAAATVTIGDAKGGSVSGATVHGMFSGATSDSVSGVTDGSGQITLNSSSTRQSGTWTFCVTDVVRAGWTYDQSANVKTCDSITTP</sequence>